<name>A0ABD2QPI6_9PLAT</name>
<keyword evidence="3" id="KW-0479">Metal-binding</keyword>
<keyword evidence="12" id="KW-1185">Reference proteome</keyword>
<dbReference type="GO" id="GO:0003723">
    <property type="term" value="F:RNA binding"/>
    <property type="evidence" value="ECO:0007669"/>
    <property type="project" value="UniProtKB-UniRule"/>
</dbReference>
<evidence type="ECO:0000256" key="8">
    <source>
        <dbReference type="PROSITE-ProRule" id="PRU00855"/>
    </source>
</evidence>
<evidence type="ECO:0000256" key="1">
    <source>
        <dbReference type="ARBA" id="ARBA00004496"/>
    </source>
</evidence>
<dbReference type="GO" id="GO:0006417">
    <property type="term" value="P:regulation of translation"/>
    <property type="evidence" value="ECO:0007669"/>
    <property type="project" value="UniProtKB-UniRule"/>
</dbReference>
<accession>A0ABD2QPI6</accession>
<feature type="compositionally biased region" description="Low complexity" evidence="9">
    <location>
        <begin position="9"/>
        <end position="22"/>
    </location>
</feature>
<keyword evidence="7 8" id="KW-0694">RNA-binding</keyword>
<sequence>MMTSSFRGSPPKSFSSTDSSSHFNQSHSNFYDSSYEVSGLESVFSCLQMNQGKRNNFHSLPTTPVTIDVFDQNDLSGVTSPNYNVSNRKNRKQNYNFNKWSSLENECEENELKLENMIQKSSHSILMSPDQAMALLNLLQRVKMEFKKKLEEGLSLCAFCRNNRAPNFVYLNHKLRDEKGRISCPTLRRISCPQCGATGDFAHTIKYCTEKSNF</sequence>
<evidence type="ECO:0000313" key="12">
    <source>
        <dbReference type="Proteomes" id="UP001626550"/>
    </source>
</evidence>
<dbReference type="GO" id="GO:0005737">
    <property type="term" value="C:cytoplasm"/>
    <property type="evidence" value="ECO:0007669"/>
    <property type="project" value="UniProtKB-SubCell"/>
</dbReference>
<comment type="similarity">
    <text evidence="8">Belongs to the nanos family.</text>
</comment>
<dbReference type="EMBL" id="JBJKFK010000054">
    <property type="protein sequence ID" value="KAL3320406.1"/>
    <property type="molecule type" value="Genomic_DNA"/>
</dbReference>
<dbReference type="Gene3D" id="4.10.60.30">
    <property type="entry name" value="Nanos, RNA-binding domain"/>
    <property type="match status" value="1"/>
</dbReference>
<evidence type="ECO:0000256" key="4">
    <source>
        <dbReference type="ARBA" id="ARBA00022771"/>
    </source>
</evidence>
<proteinExistence type="inferred from homology"/>
<keyword evidence="2" id="KW-0963">Cytoplasm</keyword>
<evidence type="ECO:0000259" key="10">
    <source>
        <dbReference type="PROSITE" id="PS51522"/>
    </source>
</evidence>
<dbReference type="InterPro" id="IPR024161">
    <property type="entry name" value="Znf_nanos-typ"/>
</dbReference>
<feature type="domain" description="Nanos-type" evidence="10">
    <location>
        <begin position="156"/>
        <end position="210"/>
    </location>
</feature>
<evidence type="ECO:0000256" key="6">
    <source>
        <dbReference type="ARBA" id="ARBA00022845"/>
    </source>
</evidence>
<organism evidence="11 12">
    <name type="scientific">Cichlidogyrus casuarinus</name>
    <dbReference type="NCBI Taxonomy" id="1844966"/>
    <lineage>
        <taxon>Eukaryota</taxon>
        <taxon>Metazoa</taxon>
        <taxon>Spiralia</taxon>
        <taxon>Lophotrochozoa</taxon>
        <taxon>Platyhelminthes</taxon>
        <taxon>Monogenea</taxon>
        <taxon>Monopisthocotylea</taxon>
        <taxon>Dactylogyridea</taxon>
        <taxon>Ancyrocephalidae</taxon>
        <taxon>Cichlidogyrus</taxon>
    </lineage>
</organism>
<keyword evidence="5" id="KW-0862">Zinc</keyword>
<keyword evidence="4 8" id="KW-0863">Zinc-finger</keyword>
<evidence type="ECO:0000313" key="11">
    <source>
        <dbReference type="EMBL" id="KAL3320406.1"/>
    </source>
</evidence>
<comment type="subcellular location">
    <subcellularLocation>
        <location evidence="1">Cytoplasm</location>
    </subcellularLocation>
</comment>
<evidence type="ECO:0000256" key="2">
    <source>
        <dbReference type="ARBA" id="ARBA00022490"/>
    </source>
</evidence>
<dbReference type="Proteomes" id="UP001626550">
    <property type="component" value="Unassembled WGS sequence"/>
</dbReference>
<dbReference type="InterPro" id="IPR008705">
    <property type="entry name" value="Nanos/Xcar2"/>
</dbReference>
<reference evidence="11 12" key="1">
    <citation type="submission" date="2024-11" db="EMBL/GenBank/DDBJ databases">
        <title>Adaptive evolution of stress response genes in parasites aligns with host niche diversity.</title>
        <authorList>
            <person name="Hahn C."/>
            <person name="Resl P."/>
        </authorList>
    </citation>
    <scope>NUCLEOTIDE SEQUENCE [LARGE SCALE GENOMIC DNA]</scope>
    <source>
        <strain evidence="11">EGGRZ-B1_66</strain>
        <tissue evidence="11">Body</tissue>
    </source>
</reference>
<evidence type="ECO:0000256" key="3">
    <source>
        <dbReference type="ARBA" id="ARBA00022723"/>
    </source>
</evidence>
<dbReference type="PROSITE" id="PS51522">
    <property type="entry name" value="ZF_NANOS"/>
    <property type="match status" value="1"/>
</dbReference>
<dbReference type="GO" id="GO:0008270">
    <property type="term" value="F:zinc ion binding"/>
    <property type="evidence" value="ECO:0007669"/>
    <property type="project" value="UniProtKB-KW"/>
</dbReference>
<dbReference type="Pfam" id="PF05741">
    <property type="entry name" value="zf-nanos"/>
    <property type="match status" value="1"/>
</dbReference>
<gene>
    <name evidence="11" type="ORF">Ciccas_000912</name>
</gene>
<keyword evidence="6 8" id="KW-0810">Translation regulation</keyword>
<dbReference type="AlphaFoldDB" id="A0ABD2QPI6"/>
<feature type="region of interest" description="Disordered" evidence="9">
    <location>
        <begin position="1"/>
        <end position="22"/>
    </location>
</feature>
<evidence type="ECO:0000256" key="9">
    <source>
        <dbReference type="SAM" id="MobiDB-lite"/>
    </source>
</evidence>
<evidence type="ECO:0000256" key="7">
    <source>
        <dbReference type="ARBA" id="ARBA00022884"/>
    </source>
</evidence>
<dbReference type="InterPro" id="IPR038129">
    <property type="entry name" value="Nanos_sf"/>
</dbReference>
<evidence type="ECO:0000256" key="5">
    <source>
        <dbReference type="ARBA" id="ARBA00022833"/>
    </source>
</evidence>
<comment type="caution">
    <text evidence="11">The sequence shown here is derived from an EMBL/GenBank/DDBJ whole genome shotgun (WGS) entry which is preliminary data.</text>
</comment>
<dbReference type="PANTHER" id="PTHR12887">
    <property type="entry name" value="NANOS PROTEIN"/>
    <property type="match status" value="1"/>
</dbReference>
<protein>
    <recommendedName>
        <fullName evidence="10">Nanos-type domain-containing protein</fullName>
    </recommendedName>
</protein>